<protein>
    <submittedName>
        <fullName evidence="2">Uncharacterized protein</fullName>
    </submittedName>
</protein>
<feature type="chain" id="PRO_5038054538" evidence="1">
    <location>
        <begin position="29"/>
        <end position="442"/>
    </location>
</feature>
<dbReference type="Proteomes" id="UP000644507">
    <property type="component" value="Unassembled WGS sequence"/>
</dbReference>
<reference evidence="2" key="1">
    <citation type="journal article" date="2014" name="Int. J. Syst. Evol. Microbiol.">
        <title>Complete genome sequence of Corynebacterium casei LMG S-19264T (=DSM 44701T), isolated from a smear-ripened cheese.</title>
        <authorList>
            <consortium name="US DOE Joint Genome Institute (JGI-PGF)"/>
            <person name="Walter F."/>
            <person name="Albersmeier A."/>
            <person name="Kalinowski J."/>
            <person name="Ruckert C."/>
        </authorList>
    </citation>
    <scope>NUCLEOTIDE SEQUENCE</scope>
    <source>
        <strain evidence="2">KCTC 12988</strain>
    </source>
</reference>
<sequence>MSTPSLSSKTKLSSLLLACASSVTLGFAIGRASLPEQTAYNLNRTDKKLTPSRETRSASARERSYWHSRDLTSTELLALDPREKFASLMNDFDRSPLSGLDFESLFQIWELSSSLEAPEFESLLVTLNSQHRGPEGLMAASLLAHQFGSSAGDKALEHFLSQGKSTTRNTGFTSAMSGWMKEDPEAAYHWLQQNRSRLGRDMKGDEFVAMYISLKSQQDYSGALNEVLLLDGGARNLGLKTLTEKAATDPSQRELLLATLRTQKDSRLLQRAEHELVDHLSWQDPAHALEVLEEFEVSSERKGELTHDVLKTWIGNDPQGALEWQSERLTETDGAGDQIADSFRNWVGQDEAAASEWLRSQGDEFQTDLVFQKAGETLQHRSPSRAAEWQAQIFDDTTRQAGYRKLYNRWQRQDPVAAENWARSLPDADRTALLKNDVDSTR</sequence>
<proteinExistence type="predicted"/>
<evidence type="ECO:0000313" key="3">
    <source>
        <dbReference type="Proteomes" id="UP000644507"/>
    </source>
</evidence>
<evidence type="ECO:0000313" key="2">
    <source>
        <dbReference type="EMBL" id="GHC42218.1"/>
    </source>
</evidence>
<evidence type="ECO:0000256" key="1">
    <source>
        <dbReference type="SAM" id="SignalP"/>
    </source>
</evidence>
<feature type="signal peptide" evidence="1">
    <location>
        <begin position="1"/>
        <end position="28"/>
    </location>
</feature>
<keyword evidence="1" id="KW-0732">Signal</keyword>
<keyword evidence="3" id="KW-1185">Reference proteome</keyword>
<gene>
    <name evidence="2" type="ORF">GCM10007100_03970</name>
</gene>
<reference evidence="2" key="2">
    <citation type="submission" date="2020-09" db="EMBL/GenBank/DDBJ databases">
        <authorList>
            <person name="Sun Q."/>
            <person name="Kim S."/>
        </authorList>
    </citation>
    <scope>NUCLEOTIDE SEQUENCE</scope>
    <source>
        <strain evidence="2">KCTC 12988</strain>
    </source>
</reference>
<name>A0A918WFS5_9BACT</name>
<accession>A0A918WFS5</accession>
<dbReference type="RefSeq" id="WP_189566848.1">
    <property type="nucleotide sequence ID" value="NZ_BMXI01000001.1"/>
</dbReference>
<dbReference type="AlphaFoldDB" id="A0A918WFS5"/>
<organism evidence="2 3">
    <name type="scientific">Roseibacillus persicicus</name>
    <dbReference type="NCBI Taxonomy" id="454148"/>
    <lineage>
        <taxon>Bacteria</taxon>
        <taxon>Pseudomonadati</taxon>
        <taxon>Verrucomicrobiota</taxon>
        <taxon>Verrucomicrobiia</taxon>
        <taxon>Verrucomicrobiales</taxon>
        <taxon>Verrucomicrobiaceae</taxon>
        <taxon>Roseibacillus</taxon>
    </lineage>
</organism>
<dbReference type="EMBL" id="BMXI01000001">
    <property type="protein sequence ID" value="GHC42218.1"/>
    <property type="molecule type" value="Genomic_DNA"/>
</dbReference>
<comment type="caution">
    <text evidence="2">The sequence shown here is derived from an EMBL/GenBank/DDBJ whole genome shotgun (WGS) entry which is preliminary data.</text>
</comment>